<sequence>MAIVVAFNSIKGGVGKTTLAAQFTAYLSKFSKVGVLNSDSENALEMWISRRGDKDLALIENIELLPVDFDFDKQGKHYDYIICDLAGGDNKISRQVLAKNANIVISPFKPSQFDIDTVVKHNTLLSHIKKEFNPTLKSFYWFNLCNTNLKSKAFTESSQIFSDLIKQKIIDSTLIKSPLFAREILSTSAADGLSCFDLGYKAKKSAAEIEPVIKKILKLKDK</sequence>
<dbReference type="InterPro" id="IPR027417">
    <property type="entry name" value="P-loop_NTPase"/>
</dbReference>
<dbReference type="InterPro" id="IPR009744">
    <property type="entry name" value="VirC1"/>
</dbReference>
<dbReference type="PANTHER" id="PTHR13696">
    <property type="entry name" value="P-LOOP CONTAINING NUCLEOSIDE TRIPHOSPHATE HYDROLASE"/>
    <property type="match status" value="1"/>
</dbReference>
<dbReference type="KEGG" id="hso:HS_0443"/>
<reference evidence="1" key="1">
    <citation type="submission" date="2006-08" db="EMBL/GenBank/DDBJ databases">
        <title>Complete genome sequence of Haemophilus somnus 129PT.</title>
        <authorList>
            <person name="Copeland A."/>
            <person name="Lucas S."/>
            <person name="Lapidus A."/>
            <person name="Barry K."/>
            <person name="Glavina del Rio T."/>
            <person name="Hammon N."/>
            <person name="Dalin E."/>
            <person name="Tice H."/>
            <person name="Pitluck S."/>
            <person name="Brettin T.S."/>
            <person name="Bruce D."/>
            <person name="Challacombe J.F."/>
            <person name="Chertkov O."/>
            <person name="Detter J.C."/>
            <person name="Gilna P."/>
            <person name="Han S."/>
            <person name="Misra M."/>
            <person name="Tapia R."/>
            <person name="Thayer N.N."/>
            <person name="Xie G."/>
            <person name="Inzana T.J."/>
            <person name="Duncan A.J."/>
            <person name="Siddaramppa S."/>
            <person name="Richardson P."/>
        </authorList>
    </citation>
    <scope>NUCLEOTIDE SEQUENCE</scope>
    <source>
        <strain evidence="1">129PT</strain>
    </source>
</reference>
<dbReference type="PANTHER" id="PTHR13696:SF96">
    <property type="entry name" value="COBQ_COBB_MIND_PARA NUCLEOTIDE BINDING DOMAIN-CONTAINING PROTEIN"/>
    <property type="match status" value="1"/>
</dbReference>
<protein>
    <submittedName>
        <fullName evidence="1">Plasmid segregation oscillating ATPase ParF</fullName>
    </submittedName>
</protein>
<dbReference type="Gene3D" id="3.40.50.300">
    <property type="entry name" value="P-loop containing nucleotide triphosphate hydrolases"/>
    <property type="match status" value="1"/>
</dbReference>
<dbReference type="AlphaFoldDB" id="Q0I2B1"/>
<evidence type="ECO:0000313" key="1">
    <source>
        <dbReference type="EMBL" id="ABI24720.1"/>
    </source>
</evidence>
<dbReference type="InterPro" id="IPR050678">
    <property type="entry name" value="DNA_Partitioning_ATPase"/>
</dbReference>
<name>Q0I2B1_HISS1</name>
<organism evidence="1">
    <name type="scientific">Histophilus somni (strain 129Pt)</name>
    <name type="common">Haemophilus somnus</name>
    <dbReference type="NCBI Taxonomy" id="205914"/>
    <lineage>
        <taxon>Bacteria</taxon>
        <taxon>Pseudomonadati</taxon>
        <taxon>Pseudomonadota</taxon>
        <taxon>Gammaproteobacteria</taxon>
        <taxon>Pasteurellales</taxon>
        <taxon>Pasteurellaceae</taxon>
        <taxon>Histophilus</taxon>
    </lineage>
</organism>
<gene>
    <name evidence="1" type="ordered locus">HS_0443</name>
</gene>
<dbReference type="HOGENOM" id="CLU_1243873_0_0_6"/>
<dbReference type="PIRSF" id="PIRSF009320">
    <property type="entry name" value="Nuc_binding_HP_1000"/>
    <property type="match status" value="1"/>
</dbReference>
<dbReference type="Pfam" id="PF07015">
    <property type="entry name" value="VirC1"/>
    <property type="match status" value="1"/>
</dbReference>
<dbReference type="CDD" id="cd02042">
    <property type="entry name" value="ParAB_family"/>
    <property type="match status" value="1"/>
</dbReference>
<dbReference type="EMBL" id="CP000436">
    <property type="protein sequence ID" value="ABI24720.1"/>
    <property type="molecule type" value="Genomic_DNA"/>
</dbReference>
<proteinExistence type="predicted"/>
<dbReference type="eggNOG" id="COG1192">
    <property type="taxonomic scope" value="Bacteria"/>
</dbReference>
<accession>Q0I2B1</accession>
<dbReference type="SUPFAM" id="SSF52540">
    <property type="entry name" value="P-loop containing nucleoside triphosphate hydrolases"/>
    <property type="match status" value="1"/>
</dbReference>